<protein>
    <submittedName>
        <fullName evidence="1">ANR family transcriptional regulator</fullName>
    </submittedName>
</protein>
<organism evidence="1 2">
    <name type="scientific">Haemophilus haemolyticus</name>
    <dbReference type="NCBI Taxonomy" id="726"/>
    <lineage>
        <taxon>Bacteria</taxon>
        <taxon>Pseudomonadati</taxon>
        <taxon>Pseudomonadota</taxon>
        <taxon>Gammaproteobacteria</taxon>
        <taxon>Pasteurellales</taxon>
        <taxon>Pasteurellaceae</taxon>
        <taxon>Haemophilus</taxon>
    </lineage>
</organism>
<dbReference type="InterPro" id="IPR047666">
    <property type="entry name" value="ANR_neg_reg"/>
</dbReference>
<dbReference type="AlphaFoldDB" id="A0A502JMB6"/>
<dbReference type="NCBIfam" id="NF033650">
    <property type="entry name" value="ANR_neg_reg"/>
    <property type="match status" value="1"/>
</dbReference>
<dbReference type="RefSeq" id="WP_140518862.1">
    <property type="nucleotide sequence ID" value="NZ_JACBKC010000011.1"/>
</dbReference>
<comment type="caution">
    <text evidence="1">The sequence shown here is derived from an EMBL/GenBank/DDBJ whole genome shotgun (WGS) entry which is preliminary data.</text>
</comment>
<evidence type="ECO:0000313" key="2">
    <source>
        <dbReference type="Proteomes" id="UP000317926"/>
    </source>
</evidence>
<dbReference type="Proteomes" id="UP000317926">
    <property type="component" value="Unassembled WGS sequence"/>
</dbReference>
<sequence>MKKLAIKTYLDHAQHAKESEQQGNYELAAKQWRSAWIAAPTETQTNWSFARAEYCFKKAIEEGQIKLDKTRQYDFKQFIGKRDE</sequence>
<accession>A0A502JMB6</accession>
<proteinExistence type="predicted"/>
<name>A0A502JMB6_HAEHA</name>
<evidence type="ECO:0000313" key="1">
    <source>
        <dbReference type="EMBL" id="TPH00768.1"/>
    </source>
</evidence>
<gene>
    <name evidence="1" type="ORF">EUX55_02855</name>
</gene>
<reference evidence="1 2" key="1">
    <citation type="submission" date="2019-01" db="EMBL/GenBank/DDBJ databases">
        <title>Comparative genomic analysis identifies haemin-independent Haemophilus haemolyticus: a formal re-classification of Haemophilus intermedius.</title>
        <authorList>
            <person name="Harris T.M."/>
            <person name="Price E.P."/>
            <person name="Sarovich D.S."/>
            <person name="Norskov-Lauritsen N."/>
            <person name="Beissbarth J."/>
            <person name="Chang A.B."/>
            <person name="Smith-Vaughan H.C."/>
        </authorList>
    </citation>
    <scope>NUCLEOTIDE SEQUENCE [LARGE SCALE GENOMIC DNA]</scope>
    <source>
        <strain evidence="1 2">PN24</strain>
    </source>
</reference>
<dbReference type="EMBL" id="SDPK01000011">
    <property type="protein sequence ID" value="TPH00768.1"/>
    <property type="molecule type" value="Genomic_DNA"/>
</dbReference>